<organism evidence="3 4">
    <name type="scientific">Caenorhabditis tropicalis</name>
    <dbReference type="NCBI Taxonomy" id="1561998"/>
    <lineage>
        <taxon>Eukaryota</taxon>
        <taxon>Metazoa</taxon>
        <taxon>Ecdysozoa</taxon>
        <taxon>Nematoda</taxon>
        <taxon>Chromadorea</taxon>
        <taxon>Rhabditida</taxon>
        <taxon>Rhabditina</taxon>
        <taxon>Rhabditomorpha</taxon>
        <taxon>Rhabditoidea</taxon>
        <taxon>Rhabditidae</taxon>
        <taxon>Peloderinae</taxon>
        <taxon>Caenorhabditis</taxon>
    </lineage>
</organism>
<feature type="compositionally biased region" description="Basic and acidic residues" evidence="2">
    <location>
        <begin position="25"/>
        <end position="36"/>
    </location>
</feature>
<name>A0A1I7T6B6_9PELO</name>
<sequence length="278" mass="31669">MVSIEKCAKAPEMRQGIENAPRAGRHPDKPKTKDAYVTNRERAQAEQPKILPAWKFQSGRKEKYNPISVSDAFDAYQQRVKTKKWAEPKIATTTHKKRVTINETATEIVHEGPKLQKLRVTNRRNDEIKIDNCKEAEPIDDVIQKKTPGFYGTMEAEQAAEAVAVHLSYAGDNMERLRFVTEAVYPQATEHLDPKMRQGTKNASSILNCAKDPKMRQGSKNAPRHQKCANKIQIFQKKIREIEDDVKDFNTQMRGHRVKMPTSAGAHTQIAHFIINDN</sequence>
<keyword evidence="3" id="KW-1185">Reference proteome</keyword>
<evidence type="ECO:0000313" key="3">
    <source>
        <dbReference type="Proteomes" id="UP000095282"/>
    </source>
</evidence>
<feature type="compositionally biased region" description="Basic and acidic residues" evidence="2">
    <location>
        <begin position="1"/>
        <end position="12"/>
    </location>
</feature>
<protein>
    <submittedName>
        <fullName evidence="4">Reverse transcriptase domain-containing protein</fullName>
    </submittedName>
</protein>
<reference evidence="4" key="1">
    <citation type="submission" date="2016-11" db="UniProtKB">
        <authorList>
            <consortium name="WormBaseParasite"/>
        </authorList>
    </citation>
    <scope>IDENTIFICATION</scope>
</reference>
<evidence type="ECO:0000256" key="2">
    <source>
        <dbReference type="SAM" id="MobiDB-lite"/>
    </source>
</evidence>
<dbReference type="WBParaSite" id="Csp11.Scaffold520.g2829.t2">
    <property type="protein sequence ID" value="Csp11.Scaffold520.g2829.t2"/>
    <property type="gene ID" value="Csp11.Scaffold520.g2829"/>
</dbReference>
<dbReference type="Proteomes" id="UP000095282">
    <property type="component" value="Unplaced"/>
</dbReference>
<accession>A0A1I7T6B6</accession>
<evidence type="ECO:0000313" key="4">
    <source>
        <dbReference type="WBParaSite" id="Csp11.Scaffold520.g2829.t2"/>
    </source>
</evidence>
<dbReference type="AlphaFoldDB" id="A0A1I7T6B6"/>
<proteinExistence type="predicted"/>
<keyword evidence="1" id="KW-0175">Coiled coil</keyword>
<evidence type="ECO:0000256" key="1">
    <source>
        <dbReference type="SAM" id="Coils"/>
    </source>
</evidence>
<feature type="coiled-coil region" evidence="1">
    <location>
        <begin position="225"/>
        <end position="252"/>
    </location>
</feature>
<feature type="region of interest" description="Disordered" evidence="2">
    <location>
        <begin position="1"/>
        <end position="36"/>
    </location>
</feature>